<accession>I0KBA0</accession>
<evidence type="ECO:0000313" key="3">
    <source>
        <dbReference type="Proteomes" id="UP000011058"/>
    </source>
</evidence>
<comment type="cofactor">
    <cofactor evidence="1">
        <name>Fe(2+)</name>
        <dbReference type="ChEBI" id="CHEBI:29033"/>
    </cofactor>
</comment>
<dbReference type="GO" id="GO:0005506">
    <property type="term" value="F:iron ion binding"/>
    <property type="evidence" value="ECO:0007669"/>
    <property type="project" value="UniProtKB-ARBA"/>
</dbReference>
<dbReference type="InterPro" id="IPR008775">
    <property type="entry name" value="Phytyl_CoA_dOase-like"/>
</dbReference>
<dbReference type="HOGENOM" id="CLU_943028_0_0_10"/>
<name>I0KBA0_9BACT</name>
<organism evidence="2 3">
    <name type="scientific">Fibrella aestuarina BUZ 2</name>
    <dbReference type="NCBI Taxonomy" id="1166018"/>
    <lineage>
        <taxon>Bacteria</taxon>
        <taxon>Pseudomonadati</taxon>
        <taxon>Bacteroidota</taxon>
        <taxon>Cytophagia</taxon>
        <taxon>Cytophagales</taxon>
        <taxon>Spirosomataceae</taxon>
        <taxon>Fibrella</taxon>
    </lineage>
</organism>
<dbReference type="EMBL" id="HE796683">
    <property type="protein sequence ID" value="CCH01403.1"/>
    <property type="molecule type" value="Genomic_DNA"/>
</dbReference>
<dbReference type="SUPFAM" id="SSF51197">
    <property type="entry name" value="Clavaminate synthase-like"/>
    <property type="match status" value="1"/>
</dbReference>
<reference evidence="2 3" key="1">
    <citation type="journal article" date="2012" name="J. Bacteriol.">
        <title>Genome Sequence of Fibrella aestuarina BUZ 2T, a Filamentous Marine Bacterium.</title>
        <authorList>
            <person name="Filippini M."/>
            <person name="Qi W."/>
            <person name="Blom J."/>
            <person name="Goesmann A."/>
            <person name="Smits T.H."/>
            <person name="Bagheri H.C."/>
        </authorList>
    </citation>
    <scope>NUCLEOTIDE SEQUENCE [LARGE SCALE GENOMIC DNA]</scope>
    <source>
        <strain evidence="3">BUZ 2T</strain>
    </source>
</reference>
<keyword evidence="2" id="KW-0560">Oxidoreductase</keyword>
<keyword evidence="2" id="KW-0223">Dioxygenase</keyword>
<dbReference type="Gene3D" id="2.60.120.620">
    <property type="entry name" value="q2cbj1_9rhob like domain"/>
    <property type="match status" value="1"/>
</dbReference>
<dbReference type="PANTHER" id="PTHR20883:SF48">
    <property type="entry name" value="ECTOINE DIOXYGENASE"/>
    <property type="match status" value="1"/>
</dbReference>
<evidence type="ECO:0000313" key="2">
    <source>
        <dbReference type="EMBL" id="CCH01403.1"/>
    </source>
</evidence>
<dbReference type="KEGG" id="fae:FAES_3395"/>
<dbReference type="PATRIC" id="fig|1166018.3.peg.5171"/>
<sequence length="297" mass="34347">MASAPVATFILFTCVCFRRRLTKFIRMLTITETPVQLHELLSTQQLEFFRRNGYLHIKQFVDRSTVQSFLADIDRVEAEWLAEGIDKINGTPIKFGHDETGRRIVQRFAFTSHYSPLLTEFLADERLQALTQLLTPYEGRISPEEKDGLVVNHYVRASESSFSRMGWHTDSPRDLFLGGRIRPMLNVGLHLDDCPQSNGGLRVLPGTHRQSTLLTLFRKRQFIDHRPDRREVGFDIEAGDLTIHDGNLWHRVEQSPHIGAASRRRVMYIPIITGDYQPKDASSRTPFYHRFAKRIQD</sequence>
<dbReference type="Proteomes" id="UP000011058">
    <property type="component" value="Chromosome"/>
</dbReference>
<dbReference type="Pfam" id="PF05721">
    <property type="entry name" value="PhyH"/>
    <property type="match status" value="1"/>
</dbReference>
<protein>
    <submittedName>
        <fullName evidence="2">Phytanoyl-CoA dioxygenase</fullName>
    </submittedName>
</protein>
<dbReference type="GO" id="GO:0016706">
    <property type="term" value="F:2-oxoglutarate-dependent dioxygenase activity"/>
    <property type="evidence" value="ECO:0007669"/>
    <property type="project" value="UniProtKB-ARBA"/>
</dbReference>
<keyword evidence="3" id="KW-1185">Reference proteome</keyword>
<gene>
    <name evidence="2" type="ORF">FAES_3395</name>
</gene>
<dbReference type="STRING" id="1166018.FAES_3395"/>
<dbReference type="PANTHER" id="PTHR20883">
    <property type="entry name" value="PHYTANOYL-COA DIOXYGENASE DOMAIN CONTAINING 1"/>
    <property type="match status" value="1"/>
</dbReference>
<dbReference type="AlphaFoldDB" id="I0KBA0"/>
<proteinExistence type="predicted"/>
<evidence type="ECO:0000256" key="1">
    <source>
        <dbReference type="ARBA" id="ARBA00001954"/>
    </source>
</evidence>
<dbReference type="eggNOG" id="COG5285">
    <property type="taxonomic scope" value="Bacteria"/>
</dbReference>